<feature type="region of interest" description="Disordered" evidence="1">
    <location>
        <begin position="155"/>
        <end position="283"/>
    </location>
</feature>
<feature type="compositionally biased region" description="Pro residues" evidence="1">
    <location>
        <begin position="166"/>
        <end position="183"/>
    </location>
</feature>
<dbReference type="AlphaFoldDB" id="A0A2K4ZIF8"/>
<dbReference type="Proteomes" id="UP000236311">
    <property type="component" value="Unassembled WGS sequence"/>
</dbReference>
<feature type="transmembrane region" description="Helical" evidence="2">
    <location>
        <begin position="290"/>
        <end position="313"/>
    </location>
</feature>
<keyword evidence="2" id="KW-0812">Transmembrane</keyword>
<accession>A0A2K4ZIF8</accession>
<sequence>MRRYKIGILASVLVLAVMLPARAHAEEAGAVRLDEKGTVTLVSSQMANDGASTICFSVSVDAVNADSAEFLFEESNAKILEYRYNREEKKLDVYIAGTKALFPSGSDSLTVGRIVVRDGNGGSTSATASVAAESLQYVYGTEVRVVEGMESSGAVQINGAGAPSQTTPPSPNPTPSPKPPNPPDKGDDNRDDDGDDNSQGADDSKTTENPPPGTASPQKTPKPAVTKVPVVHVPQSTSKPTSSPAATTQPPKEDEEEEDVEQSVGATAEQPSDSSGSQEDEGEAGGKIDWIWLLAIGGIVIFAGVAVMAFVTLTRKPDQ</sequence>
<dbReference type="EMBL" id="OFSM01000015">
    <property type="protein sequence ID" value="SOY30273.1"/>
    <property type="molecule type" value="Genomic_DNA"/>
</dbReference>
<evidence type="ECO:0000256" key="3">
    <source>
        <dbReference type="SAM" id="SignalP"/>
    </source>
</evidence>
<name>A0A2K4ZIF8_9FIRM</name>
<protein>
    <submittedName>
        <fullName evidence="4">Uncharacterized protein</fullName>
    </submittedName>
</protein>
<proteinExistence type="predicted"/>
<evidence type="ECO:0000313" key="5">
    <source>
        <dbReference type="Proteomes" id="UP000236311"/>
    </source>
</evidence>
<organism evidence="4 5">
    <name type="scientific">Acetatifactor muris</name>
    <dbReference type="NCBI Taxonomy" id="879566"/>
    <lineage>
        <taxon>Bacteria</taxon>
        <taxon>Bacillati</taxon>
        <taxon>Bacillota</taxon>
        <taxon>Clostridia</taxon>
        <taxon>Lachnospirales</taxon>
        <taxon>Lachnospiraceae</taxon>
        <taxon>Acetatifactor</taxon>
    </lineage>
</organism>
<feature type="signal peptide" evidence="3">
    <location>
        <begin position="1"/>
        <end position="25"/>
    </location>
</feature>
<feature type="chain" id="PRO_5014355846" evidence="3">
    <location>
        <begin position="26"/>
        <end position="319"/>
    </location>
</feature>
<keyword evidence="3" id="KW-0732">Signal</keyword>
<evidence type="ECO:0000256" key="1">
    <source>
        <dbReference type="SAM" id="MobiDB-lite"/>
    </source>
</evidence>
<evidence type="ECO:0000313" key="4">
    <source>
        <dbReference type="EMBL" id="SOY30273.1"/>
    </source>
</evidence>
<dbReference type="RefSeq" id="WP_103240335.1">
    <property type="nucleotide sequence ID" value="NZ_JANJZD010000015.1"/>
</dbReference>
<keyword evidence="5" id="KW-1185">Reference proteome</keyword>
<keyword evidence="2" id="KW-0472">Membrane</keyword>
<evidence type="ECO:0000256" key="2">
    <source>
        <dbReference type="SAM" id="Phobius"/>
    </source>
</evidence>
<keyword evidence="2" id="KW-1133">Transmembrane helix</keyword>
<reference evidence="4 5" key="1">
    <citation type="submission" date="2018-01" db="EMBL/GenBank/DDBJ databases">
        <authorList>
            <person name="Gaut B.S."/>
            <person name="Morton B.R."/>
            <person name="Clegg M.T."/>
            <person name="Duvall M.R."/>
        </authorList>
    </citation>
    <scope>NUCLEOTIDE SEQUENCE [LARGE SCALE GENOMIC DNA]</scope>
    <source>
        <strain evidence="4">GP69</strain>
    </source>
</reference>
<feature type="compositionally biased region" description="Low complexity" evidence="1">
    <location>
        <begin position="217"/>
        <end position="250"/>
    </location>
</feature>
<gene>
    <name evidence="4" type="ORF">AMURIS_02999</name>
</gene>